<organism evidence="9">
    <name type="scientific">Thermomicrobium roseum</name>
    <dbReference type="NCBI Taxonomy" id="500"/>
    <lineage>
        <taxon>Bacteria</taxon>
        <taxon>Pseudomonadati</taxon>
        <taxon>Thermomicrobiota</taxon>
        <taxon>Thermomicrobia</taxon>
        <taxon>Thermomicrobiales</taxon>
        <taxon>Thermomicrobiaceae</taxon>
        <taxon>Thermomicrobium</taxon>
    </lineage>
</organism>
<sequence length="301" mass="32881">MMAPTARVATATKDVLLNRQRRSRRRRLPLTTVAALTWLGALFTFALLQPTLPLPSPTAQNLLARLTPPWGFGGSITHLLGTDHLGRDLLARILAGTRISVSLALLGMLISALLGTSLGIVAGYRRGVFDQVVGFLIDFWLAVPFIAIAFVALTLFGTGMTVLIPLLGLSGWEQYARVTRANTMRVRQELYVLAAHGLGAHPARIVFQHVLPNQVAPLLVMATLHLTSLILLESSLSFLGIGVQPPTPSLGNLLGEARNYLQIAWWFPFFPGMTLILLTLAFNELGDWLRDVTDPAIRGRR</sequence>
<dbReference type="Gene3D" id="1.10.3720.10">
    <property type="entry name" value="MetI-like"/>
    <property type="match status" value="1"/>
</dbReference>
<feature type="transmembrane region" description="Helical" evidence="7">
    <location>
        <begin position="136"/>
        <end position="169"/>
    </location>
</feature>
<feature type="transmembrane region" description="Helical" evidence="7">
    <location>
        <begin position="263"/>
        <end position="282"/>
    </location>
</feature>
<reference evidence="9" key="1">
    <citation type="journal article" date="2020" name="mSystems">
        <title>Genome- and Community-Level Interaction Insights into Carbon Utilization and Element Cycling Functions of Hydrothermarchaeota in Hydrothermal Sediment.</title>
        <authorList>
            <person name="Zhou Z."/>
            <person name="Liu Y."/>
            <person name="Xu W."/>
            <person name="Pan J."/>
            <person name="Luo Z.H."/>
            <person name="Li M."/>
        </authorList>
    </citation>
    <scope>NUCLEOTIDE SEQUENCE [LARGE SCALE GENOMIC DNA]</scope>
    <source>
        <strain evidence="9">SpSt-1065</strain>
    </source>
</reference>
<evidence type="ECO:0000256" key="2">
    <source>
        <dbReference type="ARBA" id="ARBA00022448"/>
    </source>
</evidence>
<dbReference type="GO" id="GO:0055085">
    <property type="term" value="P:transmembrane transport"/>
    <property type="evidence" value="ECO:0007669"/>
    <property type="project" value="InterPro"/>
</dbReference>
<dbReference type="Pfam" id="PF00528">
    <property type="entry name" value="BPD_transp_1"/>
    <property type="match status" value="1"/>
</dbReference>
<keyword evidence="5 7" id="KW-1133">Transmembrane helix</keyword>
<dbReference type="InterPro" id="IPR000515">
    <property type="entry name" value="MetI-like"/>
</dbReference>
<keyword evidence="2 7" id="KW-0813">Transport</keyword>
<gene>
    <name evidence="9" type="ORF">ENM21_02475</name>
</gene>
<evidence type="ECO:0000259" key="8">
    <source>
        <dbReference type="PROSITE" id="PS50928"/>
    </source>
</evidence>
<dbReference type="GO" id="GO:0005886">
    <property type="term" value="C:plasma membrane"/>
    <property type="evidence" value="ECO:0007669"/>
    <property type="project" value="UniProtKB-SubCell"/>
</dbReference>
<name>A0A7C5VXN6_THERO</name>
<dbReference type="SUPFAM" id="SSF161098">
    <property type="entry name" value="MetI-like"/>
    <property type="match status" value="1"/>
</dbReference>
<dbReference type="CDD" id="cd06261">
    <property type="entry name" value="TM_PBP2"/>
    <property type="match status" value="1"/>
</dbReference>
<comment type="subcellular location">
    <subcellularLocation>
        <location evidence="1 7">Cell membrane</location>
        <topology evidence="1 7">Multi-pass membrane protein</topology>
    </subcellularLocation>
</comment>
<dbReference type="PANTHER" id="PTHR43386:SF25">
    <property type="entry name" value="PEPTIDE ABC TRANSPORTER PERMEASE PROTEIN"/>
    <property type="match status" value="1"/>
</dbReference>
<dbReference type="EMBL" id="DRWX01000124">
    <property type="protein sequence ID" value="HHM96061.1"/>
    <property type="molecule type" value="Genomic_DNA"/>
</dbReference>
<dbReference type="AlphaFoldDB" id="A0A7C5VXN6"/>
<comment type="similarity">
    <text evidence="7">Belongs to the binding-protein-dependent transport system permease family.</text>
</comment>
<evidence type="ECO:0000256" key="4">
    <source>
        <dbReference type="ARBA" id="ARBA00022692"/>
    </source>
</evidence>
<evidence type="ECO:0000256" key="5">
    <source>
        <dbReference type="ARBA" id="ARBA00022989"/>
    </source>
</evidence>
<protein>
    <submittedName>
        <fullName evidence="9">ABC transporter permease</fullName>
    </submittedName>
</protein>
<proteinExistence type="inferred from homology"/>
<comment type="caution">
    <text evidence="9">The sequence shown here is derived from an EMBL/GenBank/DDBJ whole genome shotgun (WGS) entry which is preliminary data.</text>
</comment>
<evidence type="ECO:0000256" key="7">
    <source>
        <dbReference type="RuleBase" id="RU363032"/>
    </source>
</evidence>
<evidence type="ECO:0000256" key="3">
    <source>
        <dbReference type="ARBA" id="ARBA00022475"/>
    </source>
</evidence>
<feature type="transmembrane region" description="Helical" evidence="7">
    <location>
        <begin position="28"/>
        <end position="48"/>
    </location>
</feature>
<evidence type="ECO:0000256" key="1">
    <source>
        <dbReference type="ARBA" id="ARBA00004651"/>
    </source>
</evidence>
<dbReference type="PANTHER" id="PTHR43386">
    <property type="entry name" value="OLIGOPEPTIDE TRANSPORT SYSTEM PERMEASE PROTEIN APPC"/>
    <property type="match status" value="1"/>
</dbReference>
<feature type="transmembrane region" description="Helical" evidence="7">
    <location>
        <begin position="99"/>
        <end position="124"/>
    </location>
</feature>
<dbReference type="InterPro" id="IPR035906">
    <property type="entry name" value="MetI-like_sf"/>
</dbReference>
<dbReference type="InterPro" id="IPR050366">
    <property type="entry name" value="BP-dependent_transpt_permease"/>
</dbReference>
<keyword evidence="6 7" id="KW-0472">Membrane</keyword>
<keyword evidence="4 7" id="KW-0812">Transmembrane</keyword>
<evidence type="ECO:0000256" key="6">
    <source>
        <dbReference type="ARBA" id="ARBA00023136"/>
    </source>
</evidence>
<dbReference type="PROSITE" id="PS50928">
    <property type="entry name" value="ABC_TM1"/>
    <property type="match status" value="1"/>
</dbReference>
<feature type="domain" description="ABC transmembrane type-1" evidence="8">
    <location>
        <begin position="97"/>
        <end position="286"/>
    </location>
</feature>
<keyword evidence="3" id="KW-1003">Cell membrane</keyword>
<accession>A0A7C5VXN6</accession>
<evidence type="ECO:0000313" key="9">
    <source>
        <dbReference type="EMBL" id="HHM96061.1"/>
    </source>
</evidence>